<evidence type="ECO:0000256" key="9">
    <source>
        <dbReference type="ARBA" id="ARBA00023204"/>
    </source>
</evidence>
<keyword evidence="9" id="KW-0234">DNA repair</keyword>
<dbReference type="InterPro" id="IPR011604">
    <property type="entry name" value="PDDEXK-like_dom_sf"/>
</dbReference>
<organism evidence="17">
    <name type="scientific">Flexilinea flocculi</name>
    <dbReference type="NCBI Taxonomy" id="1678840"/>
    <lineage>
        <taxon>Bacteria</taxon>
        <taxon>Bacillati</taxon>
        <taxon>Chloroflexota</taxon>
        <taxon>Anaerolineae</taxon>
        <taxon>Anaerolineales</taxon>
        <taxon>Anaerolineaceae</taxon>
        <taxon>Flexilinea</taxon>
    </lineage>
</organism>
<dbReference type="InterPro" id="IPR038726">
    <property type="entry name" value="PDDEXK_AddAB-type"/>
</dbReference>
<keyword evidence="5 14" id="KW-0347">Helicase</keyword>
<evidence type="ECO:0000256" key="3">
    <source>
        <dbReference type="ARBA" id="ARBA00022763"/>
    </source>
</evidence>
<comment type="catalytic activity">
    <reaction evidence="11">
        <text>Couples ATP hydrolysis with the unwinding of duplex DNA by translocating in the 3'-5' direction.</text>
        <dbReference type="EC" id="5.6.2.4"/>
    </reaction>
</comment>
<name>A0A0K8PC57_9CHLR</name>
<evidence type="ECO:0000256" key="4">
    <source>
        <dbReference type="ARBA" id="ARBA00022801"/>
    </source>
</evidence>
<evidence type="ECO:0000256" key="14">
    <source>
        <dbReference type="PROSITE-ProRule" id="PRU00560"/>
    </source>
</evidence>
<protein>
    <recommendedName>
        <fullName evidence="12">DNA 3'-5' helicase</fullName>
        <ecNumber evidence="12">5.6.2.4</ecNumber>
    </recommendedName>
</protein>
<evidence type="ECO:0000256" key="8">
    <source>
        <dbReference type="ARBA" id="ARBA00023125"/>
    </source>
</evidence>
<dbReference type="GO" id="GO:0043138">
    <property type="term" value="F:3'-5' DNA helicase activity"/>
    <property type="evidence" value="ECO:0007669"/>
    <property type="project" value="UniProtKB-EC"/>
</dbReference>
<keyword evidence="1" id="KW-0540">Nuclease</keyword>
<keyword evidence="3" id="KW-0227">DNA damage</keyword>
<evidence type="ECO:0000256" key="10">
    <source>
        <dbReference type="ARBA" id="ARBA00023235"/>
    </source>
</evidence>
<dbReference type="SUPFAM" id="SSF52540">
    <property type="entry name" value="P-loop containing nucleoside triphosphate hydrolases"/>
    <property type="match status" value="1"/>
</dbReference>
<evidence type="ECO:0000256" key="11">
    <source>
        <dbReference type="ARBA" id="ARBA00034617"/>
    </source>
</evidence>
<dbReference type="SUPFAM" id="SSF52980">
    <property type="entry name" value="Restriction endonuclease-like"/>
    <property type="match status" value="1"/>
</dbReference>
<dbReference type="AlphaFoldDB" id="A0A0K8PC57"/>
<evidence type="ECO:0000256" key="6">
    <source>
        <dbReference type="ARBA" id="ARBA00022839"/>
    </source>
</evidence>
<feature type="domain" description="UvrD-like helicase ATP-binding" evidence="15">
    <location>
        <begin position="10"/>
        <end position="447"/>
    </location>
</feature>
<dbReference type="PROSITE" id="PS51217">
    <property type="entry name" value="UVRD_HELICASE_CTER"/>
    <property type="match status" value="1"/>
</dbReference>
<dbReference type="GO" id="GO:0000725">
    <property type="term" value="P:recombinational repair"/>
    <property type="evidence" value="ECO:0007669"/>
    <property type="project" value="TreeGrafter"/>
</dbReference>
<dbReference type="Proteomes" id="UP000053370">
    <property type="component" value="Unassembled WGS sequence"/>
</dbReference>
<feature type="binding site" evidence="14">
    <location>
        <begin position="31"/>
        <end position="38"/>
    </location>
    <ligand>
        <name>ATP</name>
        <dbReference type="ChEBI" id="CHEBI:30616"/>
    </ligand>
</feature>
<dbReference type="PROSITE" id="PS51198">
    <property type="entry name" value="UVRD_HELICASE_ATP_BIND"/>
    <property type="match status" value="1"/>
</dbReference>
<evidence type="ECO:0000256" key="12">
    <source>
        <dbReference type="ARBA" id="ARBA00034808"/>
    </source>
</evidence>
<dbReference type="Pfam" id="PF12705">
    <property type="entry name" value="PDDEXK_1"/>
    <property type="match status" value="1"/>
</dbReference>
<keyword evidence="10" id="KW-0413">Isomerase</keyword>
<dbReference type="PANTHER" id="PTHR11070:SF48">
    <property type="entry name" value="ATP-DEPENDENT HELICASE_NUCLEASE SUBUNIT A"/>
    <property type="match status" value="1"/>
</dbReference>
<evidence type="ECO:0000256" key="2">
    <source>
        <dbReference type="ARBA" id="ARBA00022741"/>
    </source>
</evidence>
<keyword evidence="7 14" id="KW-0067">ATP-binding</keyword>
<dbReference type="STRING" id="1678840.ATC1_12265"/>
<dbReference type="Gene3D" id="3.40.50.300">
    <property type="entry name" value="P-loop containing nucleotide triphosphate hydrolases"/>
    <property type="match status" value="3"/>
</dbReference>
<evidence type="ECO:0000259" key="16">
    <source>
        <dbReference type="PROSITE" id="PS51217"/>
    </source>
</evidence>
<keyword evidence="2 14" id="KW-0547">Nucleotide-binding</keyword>
<evidence type="ECO:0000256" key="1">
    <source>
        <dbReference type="ARBA" id="ARBA00022722"/>
    </source>
</evidence>
<dbReference type="GO" id="GO:0033202">
    <property type="term" value="C:DNA helicase complex"/>
    <property type="evidence" value="ECO:0007669"/>
    <property type="project" value="TreeGrafter"/>
</dbReference>
<dbReference type="GO" id="GO:0005829">
    <property type="term" value="C:cytosol"/>
    <property type="evidence" value="ECO:0007669"/>
    <property type="project" value="TreeGrafter"/>
</dbReference>
<dbReference type="RefSeq" id="WP_062278414.1">
    <property type="nucleotide sequence ID" value="NZ_DF968180.1"/>
</dbReference>
<dbReference type="InterPro" id="IPR014016">
    <property type="entry name" value="UvrD-like_ATP-bd"/>
</dbReference>
<dbReference type="EMBL" id="DF968180">
    <property type="protein sequence ID" value="GAP39730.1"/>
    <property type="molecule type" value="Genomic_DNA"/>
</dbReference>
<dbReference type="GO" id="GO:0003677">
    <property type="term" value="F:DNA binding"/>
    <property type="evidence" value="ECO:0007669"/>
    <property type="project" value="UniProtKB-KW"/>
</dbReference>
<feature type="domain" description="UvrD-like helicase C-terminal" evidence="16">
    <location>
        <begin position="474"/>
        <end position="748"/>
    </location>
</feature>
<evidence type="ECO:0000256" key="5">
    <source>
        <dbReference type="ARBA" id="ARBA00022806"/>
    </source>
</evidence>
<proteinExistence type="predicted"/>
<evidence type="ECO:0000256" key="13">
    <source>
        <dbReference type="ARBA" id="ARBA00048988"/>
    </source>
</evidence>
<dbReference type="InterPro" id="IPR000212">
    <property type="entry name" value="DNA_helicase_UvrD/REP"/>
</dbReference>
<dbReference type="Pfam" id="PF13361">
    <property type="entry name" value="UvrD_C"/>
    <property type="match status" value="1"/>
</dbReference>
<dbReference type="InterPro" id="IPR014017">
    <property type="entry name" value="DNA_helicase_UvrD-like_C"/>
</dbReference>
<keyword evidence="18" id="KW-1185">Reference proteome</keyword>
<accession>A0A0K8PC57</accession>
<reference evidence="17" key="1">
    <citation type="journal article" date="2015" name="Genome Announc.">
        <title>Draft Genome Sequence of Anaerolineae Strain TC1, a Novel Isolate from a Methanogenic Wastewater Treatment System.</title>
        <authorList>
            <person name="Matsuura N."/>
            <person name="Tourlousse D.M."/>
            <person name="Sun L."/>
            <person name="Toyonaga M."/>
            <person name="Kuroda K."/>
            <person name="Ohashi A."/>
            <person name="Cruz R."/>
            <person name="Yamaguchi T."/>
            <person name="Sekiguchi Y."/>
        </authorList>
    </citation>
    <scope>NUCLEOTIDE SEQUENCE [LARGE SCALE GENOMIC DNA]</scope>
    <source>
        <strain evidence="17">TC1</strain>
    </source>
</reference>
<dbReference type="PANTHER" id="PTHR11070">
    <property type="entry name" value="UVRD / RECB / PCRA DNA HELICASE FAMILY MEMBER"/>
    <property type="match status" value="1"/>
</dbReference>
<keyword evidence="6 17" id="KW-0269">Exonuclease</keyword>
<comment type="catalytic activity">
    <reaction evidence="13">
        <text>ATP + H2O = ADP + phosphate + H(+)</text>
        <dbReference type="Rhea" id="RHEA:13065"/>
        <dbReference type="ChEBI" id="CHEBI:15377"/>
        <dbReference type="ChEBI" id="CHEBI:15378"/>
        <dbReference type="ChEBI" id="CHEBI:30616"/>
        <dbReference type="ChEBI" id="CHEBI:43474"/>
        <dbReference type="ChEBI" id="CHEBI:456216"/>
        <dbReference type="EC" id="5.6.2.4"/>
    </reaction>
</comment>
<gene>
    <name evidence="17" type="ORF">ATC1_12265</name>
</gene>
<evidence type="ECO:0000313" key="18">
    <source>
        <dbReference type="Proteomes" id="UP000053370"/>
    </source>
</evidence>
<sequence length="1101" mass="126004">MTRALIQLLDKLSEKQKQAANERKRDVIVTAGAGSGKTHTLVARFLTLLDDGYRPEEIAAITFTDKASREMKSRVRSKLIEISQLSVDPEEREKWLDRLNAMDSARIGTIHSLCSQILKTSFAEAGIDPDFSVLDEKQCSMVKVRAIEEWLEFMTEKNNFHPLFQTFRIDEIRKILAGMLDRRLETKGIFERTFDLQSMIHEKLQELFSDENVRTQFEWIAGLNPAELTADAGDKLAMQLDEFIVLWKQADAYFREGDSFASIKVLQAAYTEKMKLSAGKATSEAKRALKIIREYLDLNWKNILDKNNRMPSKENEDQYQQLIDLFRIAFQGLLKQYQDILHQQTVLDFDDLEEKTLIVLENPAVRKIWREKIRAVLVDEFQDTNYRQQHLLEIISDKPGSFFAVGDARQSIYRFRGADVTVFRSVQRGICKKEGLSIDLDSTYRTDPDLLDASGEFLSRLMGTQNIPNKSYWIPFAPLASMRTRIEQPKEPELEFLLGYDPGSVDKAKRTSAAQLAARLQELKNSDFMKSWDDVALLFRASSGFAIYESVFEKSGIPFVTVSGKGFYDRPEIRDILNMLSAAANPADDLALAGMLLSPVFHLSKNGLFQLRWPNLTKGGKPEKPANLWESLQNNQSILSANDKKAAERVFYVLQELFSLSGRASVETVLSKLIQLTKYRSLLASMPNEQFSRNVDKLISDAHQSGMISLNDFLSYLRNLNDSGTREGEAPSDAIGAVRLMTIHKSKGLEFPIVVVADAAHQNNRSAESWIISQKFGIQIRTEPESMGYILAEKDEKEQNEAELKRLLYVAFTRAKDKLIISGHFTEKRLNGWISELLDPWKDELSEIREQSQRQMKTRDGKPFLVRIATSSQQEIPIYEKQDSDNVSCENEQKHLSISLMQKISSTTSAEFESEPAEIQEGILGKKVGILVHKALEIWTFPQETGFSPLMEQMSLELKELTESQQESAIQRTIQLLSAFQESAIWQEINAADARYHEIPYDMPGVAYPEHGVIDLLYRFENQWKILDFKTDAIRNPDERFILEKKYTKQIRRYERAAKLMLRCPVSAAICFLDDCGKTSVFWKNDDLKYNQKAFDTLLFP</sequence>
<evidence type="ECO:0000259" key="15">
    <source>
        <dbReference type="PROSITE" id="PS51198"/>
    </source>
</evidence>
<dbReference type="InterPro" id="IPR027417">
    <property type="entry name" value="P-loop_NTPase"/>
</dbReference>
<dbReference type="InterPro" id="IPR011335">
    <property type="entry name" value="Restrct_endonuc-II-like"/>
</dbReference>
<keyword evidence="4 14" id="KW-0378">Hydrolase</keyword>
<dbReference type="OrthoDB" id="9810135at2"/>
<dbReference type="Gene3D" id="1.10.486.10">
    <property type="entry name" value="PCRA, domain 4"/>
    <property type="match status" value="1"/>
</dbReference>
<dbReference type="EC" id="5.6.2.4" evidence="12"/>
<dbReference type="GO" id="GO:0005524">
    <property type="term" value="F:ATP binding"/>
    <property type="evidence" value="ECO:0007669"/>
    <property type="project" value="UniProtKB-UniRule"/>
</dbReference>
<evidence type="ECO:0000313" key="17">
    <source>
        <dbReference type="EMBL" id="GAP39730.1"/>
    </source>
</evidence>
<keyword evidence="8" id="KW-0238">DNA-binding</keyword>
<dbReference type="Pfam" id="PF00580">
    <property type="entry name" value="UvrD-helicase"/>
    <property type="match status" value="1"/>
</dbReference>
<evidence type="ECO:0000256" key="7">
    <source>
        <dbReference type="ARBA" id="ARBA00022840"/>
    </source>
</evidence>
<dbReference type="GO" id="GO:0004527">
    <property type="term" value="F:exonuclease activity"/>
    <property type="evidence" value="ECO:0007669"/>
    <property type="project" value="UniProtKB-KW"/>
</dbReference>
<dbReference type="Gene3D" id="3.90.320.10">
    <property type="match status" value="1"/>
</dbReference>